<dbReference type="EMBL" id="RAPQ01000011">
    <property type="protein sequence ID" value="RKD98723.1"/>
    <property type="molecule type" value="Genomic_DNA"/>
</dbReference>
<evidence type="ECO:0000313" key="3">
    <source>
        <dbReference type="Proteomes" id="UP000284531"/>
    </source>
</evidence>
<organism evidence="2 3">
    <name type="scientific">Marinifilum flexuosum</name>
    <dbReference type="NCBI Taxonomy" id="1117708"/>
    <lineage>
        <taxon>Bacteria</taxon>
        <taxon>Pseudomonadati</taxon>
        <taxon>Bacteroidota</taxon>
        <taxon>Bacteroidia</taxon>
        <taxon>Marinilabiliales</taxon>
        <taxon>Marinifilaceae</taxon>
    </lineage>
</organism>
<keyword evidence="1" id="KW-0472">Membrane</keyword>
<sequence length="249" mass="29436">MSKIEPVKGIEEYKKLFYKEQKSDGAENDKKELRDNIKDALAIAVDTRKLEIELYWKRATYFWAFIAATFVAYFTLWNKGGVSSGFIIPISIIGYFFSLGWYFVNRGSKLWQKNWEEHVLYLESIIHRPLFATVRVPKGQFYNLSKAYPFSVSKVNQNLSFMMVIFWFCTTIYSSFIIIDIPLASKFIDVYFLQFVIRCLFVGLVFVILVLLSYVFYKKSLCFLKDNDEYKSVLNRHKEADFVRKKLEE</sequence>
<dbReference type="Proteomes" id="UP000284531">
    <property type="component" value="Unassembled WGS sequence"/>
</dbReference>
<dbReference type="AlphaFoldDB" id="A0A419WTD6"/>
<keyword evidence="1" id="KW-0812">Transmembrane</keyword>
<name>A0A419WTD6_9BACT</name>
<dbReference type="OrthoDB" id="9153185at2"/>
<keyword evidence="1" id="KW-1133">Transmembrane helix</keyword>
<comment type="caution">
    <text evidence="2">The sequence shown here is derived from an EMBL/GenBank/DDBJ whole genome shotgun (WGS) entry which is preliminary data.</text>
</comment>
<feature type="transmembrane region" description="Helical" evidence="1">
    <location>
        <begin position="159"/>
        <end position="179"/>
    </location>
</feature>
<accession>A0A419WTD6</accession>
<proteinExistence type="predicted"/>
<evidence type="ECO:0000313" key="2">
    <source>
        <dbReference type="EMBL" id="RKD98723.1"/>
    </source>
</evidence>
<evidence type="ECO:0000256" key="1">
    <source>
        <dbReference type="SAM" id="Phobius"/>
    </source>
</evidence>
<dbReference type="Pfam" id="PF24838">
    <property type="entry name" value="8xMP"/>
    <property type="match status" value="1"/>
</dbReference>
<feature type="transmembrane region" description="Helical" evidence="1">
    <location>
        <begin position="59"/>
        <end position="76"/>
    </location>
</feature>
<gene>
    <name evidence="2" type="ORF">BXY64_3586</name>
</gene>
<feature type="transmembrane region" description="Helical" evidence="1">
    <location>
        <begin position="82"/>
        <end position="104"/>
    </location>
</feature>
<dbReference type="InterPro" id="IPR056918">
    <property type="entry name" value="8xMP"/>
</dbReference>
<protein>
    <submittedName>
        <fullName evidence="2">Uncharacterized protein</fullName>
    </submittedName>
</protein>
<reference evidence="2 3" key="1">
    <citation type="submission" date="2018-09" db="EMBL/GenBank/DDBJ databases">
        <title>Genomic Encyclopedia of Archaeal and Bacterial Type Strains, Phase II (KMG-II): from individual species to whole genera.</title>
        <authorList>
            <person name="Goeker M."/>
        </authorList>
    </citation>
    <scope>NUCLEOTIDE SEQUENCE [LARGE SCALE GENOMIC DNA]</scope>
    <source>
        <strain evidence="2 3">DSM 21950</strain>
    </source>
</reference>
<dbReference type="RefSeq" id="WP_120241295.1">
    <property type="nucleotide sequence ID" value="NZ_RAPQ01000011.1"/>
</dbReference>
<keyword evidence="3" id="KW-1185">Reference proteome</keyword>
<feature type="transmembrane region" description="Helical" evidence="1">
    <location>
        <begin position="191"/>
        <end position="217"/>
    </location>
</feature>